<comment type="caution">
    <text evidence="1">The sequence shown here is derived from an EMBL/GenBank/DDBJ whole genome shotgun (WGS) entry which is preliminary data.</text>
</comment>
<name>A0AAV8WII5_9CUCU</name>
<evidence type="ECO:0000313" key="2">
    <source>
        <dbReference type="Proteomes" id="UP001159042"/>
    </source>
</evidence>
<reference evidence="1 2" key="1">
    <citation type="journal article" date="2023" name="Insect Mol. Biol.">
        <title>Genome sequencing provides insights into the evolution of gene families encoding plant cell wall-degrading enzymes in longhorned beetles.</title>
        <authorList>
            <person name="Shin N.R."/>
            <person name="Okamura Y."/>
            <person name="Kirsch R."/>
            <person name="Pauchet Y."/>
        </authorList>
    </citation>
    <scope>NUCLEOTIDE SEQUENCE [LARGE SCALE GENOMIC DNA]</scope>
    <source>
        <strain evidence="1">EAD_L_NR</strain>
    </source>
</reference>
<protein>
    <submittedName>
        <fullName evidence="1">Uncharacterized protein</fullName>
    </submittedName>
</protein>
<organism evidence="1 2">
    <name type="scientific">Exocentrus adspersus</name>
    <dbReference type="NCBI Taxonomy" id="1586481"/>
    <lineage>
        <taxon>Eukaryota</taxon>
        <taxon>Metazoa</taxon>
        <taxon>Ecdysozoa</taxon>
        <taxon>Arthropoda</taxon>
        <taxon>Hexapoda</taxon>
        <taxon>Insecta</taxon>
        <taxon>Pterygota</taxon>
        <taxon>Neoptera</taxon>
        <taxon>Endopterygota</taxon>
        <taxon>Coleoptera</taxon>
        <taxon>Polyphaga</taxon>
        <taxon>Cucujiformia</taxon>
        <taxon>Chrysomeloidea</taxon>
        <taxon>Cerambycidae</taxon>
        <taxon>Lamiinae</taxon>
        <taxon>Acanthocinini</taxon>
        <taxon>Exocentrus</taxon>
    </lineage>
</organism>
<gene>
    <name evidence="1" type="ORF">NQ315_009411</name>
</gene>
<keyword evidence="2" id="KW-1185">Reference proteome</keyword>
<dbReference type="AlphaFoldDB" id="A0AAV8WII5"/>
<dbReference type="Proteomes" id="UP001159042">
    <property type="component" value="Unassembled WGS sequence"/>
</dbReference>
<sequence length="75" mass="8084">MAANGEVTPIQAGLILSGDSSVWALRWDAKLGKFVFLSNVKCNDSNGNFWFNLIEVAKLSNAAKSTKAYFGVTIS</sequence>
<dbReference type="EMBL" id="JANEYG010000001">
    <property type="protein sequence ID" value="KAJ8925571.1"/>
    <property type="molecule type" value="Genomic_DNA"/>
</dbReference>
<proteinExistence type="predicted"/>
<evidence type="ECO:0000313" key="1">
    <source>
        <dbReference type="EMBL" id="KAJ8925571.1"/>
    </source>
</evidence>
<accession>A0AAV8WII5</accession>